<dbReference type="GO" id="GO:0005829">
    <property type="term" value="C:cytosol"/>
    <property type="evidence" value="ECO:0000318"/>
    <property type="project" value="GO_Central"/>
</dbReference>
<keyword evidence="6" id="KW-0963">Cytoplasm</keyword>
<dbReference type="FunCoup" id="A0A7M7GQF4">
    <property type="interactions" value="834"/>
</dbReference>
<dbReference type="InParanoid" id="A0A7M7GQF4"/>
<protein>
    <recommendedName>
        <fullName evidence="5">Elongator complex protein 5</fullName>
    </recommendedName>
</protein>
<dbReference type="GeneID" id="587346"/>
<evidence type="ECO:0000256" key="5">
    <source>
        <dbReference type="ARBA" id="ARBA00020264"/>
    </source>
</evidence>
<keyword evidence="8" id="KW-0539">Nucleus</keyword>
<proteinExistence type="inferred from homology"/>
<dbReference type="GO" id="GO:0002098">
    <property type="term" value="P:tRNA wobble uridine modification"/>
    <property type="evidence" value="ECO:0007669"/>
    <property type="project" value="InterPro"/>
</dbReference>
<dbReference type="Proteomes" id="UP000007110">
    <property type="component" value="Unassembled WGS sequence"/>
</dbReference>
<dbReference type="InterPro" id="IPR019519">
    <property type="entry name" value="Elp5"/>
</dbReference>
<dbReference type="UniPathway" id="UPA00988"/>
<feature type="region of interest" description="Disordered" evidence="9">
    <location>
        <begin position="277"/>
        <end position="310"/>
    </location>
</feature>
<comment type="pathway">
    <text evidence="3">tRNA modification; 5-methoxycarbonylmethyl-2-thiouridine-tRNA biosynthesis.</text>
</comment>
<evidence type="ECO:0000313" key="10">
    <source>
        <dbReference type="EnsemblMetazoa" id="XP_003727877"/>
    </source>
</evidence>
<dbReference type="OrthoDB" id="166907at2759"/>
<keyword evidence="11" id="KW-1185">Reference proteome</keyword>
<evidence type="ECO:0000313" key="11">
    <source>
        <dbReference type="Proteomes" id="UP000007110"/>
    </source>
</evidence>
<dbReference type="CDD" id="cd19496">
    <property type="entry name" value="Elp5"/>
    <property type="match status" value="1"/>
</dbReference>
<dbReference type="OMA" id="DEEIFCI"/>
<evidence type="ECO:0000256" key="1">
    <source>
        <dbReference type="ARBA" id="ARBA00004123"/>
    </source>
</evidence>
<evidence type="ECO:0000256" key="6">
    <source>
        <dbReference type="ARBA" id="ARBA00022490"/>
    </source>
</evidence>
<dbReference type="EnsemblMetazoa" id="XM_003727829">
    <property type="protein sequence ID" value="XP_003727877"/>
    <property type="gene ID" value="LOC587346"/>
</dbReference>
<dbReference type="Pfam" id="PF10483">
    <property type="entry name" value="Elong_Iki1"/>
    <property type="match status" value="2"/>
</dbReference>
<dbReference type="AlphaFoldDB" id="A0A7M7GQF4"/>
<comment type="similarity">
    <text evidence="4">Belongs to the ELP5 family.</text>
</comment>
<dbReference type="PANTHER" id="PTHR15641:SF1">
    <property type="entry name" value="ELONGATOR COMPLEX PROTEIN 5"/>
    <property type="match status" value="1"/>
</dbReference>
<comment type="subcellular location">
    <subcellularLocation>
        <location evidence="2">Cytoplasm</location>
    </subcellularLocation>
    <subcellularLocation>
        <location evidence="1">Nucleus</location>
    </subcellularLocation>
</comment>
<dbReference type="RefSeq" id="XP_003727877.2">
    <property type="nucleotide sequence ID" value="XM_003727829.3"/>
</dbReference>
<reference evidence="11" key="1">
    <citation type="submission" date="2015-02" db="EMBL/GenBank/DDBJ databases">
        <title>Genome sequencing for Strongylocentrotus purpuratus.</title>
        <authorList>
            <person name="Murali S."/>
            <person name="Liu Y."/>
            <person name="Vee V."/>
            <person name="English A."/>
            <person name="Wang M."/>
            <person name="Skinner E."/>
            <person name="Han Y."/>
            <person name="Muzny D.M."/>
            <person name="Worley K.C."/>
            <person name="Gibbs R.A."/>
        </authorList>
    </citation>
    <scope>NUCLEOTIDE SEQUENCE</scope>
</reference>
<organism evidence="10 11">
    <name type="scientific">Strongylocentrotus purpuratus</name>
    <name type="common">Purple sea urchin</name>
    <dbReference type="NCBI Taxonomy" id="7668"/>
    <lineage>
        <taxon>Eukaryota</taxon>
        <taxon>Metazoa</taxon>
        <taxon>Echinodermata</taxon>
        <taxon>Eleutherozoa</taxon>
        <taxon>Echinozoa</taxon>
        <taxon>Echinoidea</taxon>
        <taxon>Euechinoidea</taxon>
        <taxon>Echinacea</taxon>
        <taxon>Camarodonta</taxon>
        <taxon>Echinidea</taxon>
        <taxon>Strongylocentrotidae</taxon>
        <taxon>Strongylocentrotus</taxon>
    </lineage>
</organism>
<evidence type="ECO:0000256" key="7">
    <source>
        <dbReference type="ARBA" id="ARBA00022694"/>
    </source>
</evidence>
<reference evidence="10" key="2">
    <citation type="submission" date="2021-01" db="UniProtKB">
        <authorList>
            <consortium name="EnsemblMetazoa"/>
        </authorList>
    </citation>
    <scope>IDENTIFICATION</scope>
</reference>
<evidence type="ECO:0000256" key="9">
    <source>
        <dbReference type="SAM" id="MobiDB-lite"/>
    </source>
</evidence>
<name>A0A7M7GQF4_STRPU</name>
<dbReference type="CTD" id="23587"/>
<evidence type="ECO:0000256" key="3">
    <source>
        <dbReference type="ARBA" id="ARBA00005043"/>
    </source>
</evidence>
<keyword evidence="7" id="KW-0819">tRNA processing</keyword>
<evidence type="ECO:0000256" key="8">
    <source>
        <dbReference type="ARBA" id="ARBA00023242"/>
    </source>
</evidence>
<dbReference type="KEGG" id="spu:587346"/>
<dbReference type="GO" id="GO:0005634">
    <property type="term" value="C:nucleus"/>
    <property type="evidence" value="ECO:0000318"/>
    <property type="project" value="GO_Central"/>
</dbReference>
<feature type="compositionally biased region" description="Polar residues" evidence="9">
    <location>
        <begin position="277"/>
        <end position="287"/>
    </location>
</feature>
<evidence type="ECO:0000256" key="4">
    <source>
        <dbReference type="ARBA" id="ARBA00009567"/>
    </source>
</evidence>
<dbReference type="Gene3D" id="3.40.50.300">
    <property type="entry name" value="P-loop containing nucleotide triphosphate hydrolases"/>
    <property type="match status" value="1"/>
</dbReference>
<feature type="compositionally biased region" description="Acidic residues" evidence="9">
    <location>
        <begin position="294"/>
        <end position="310"/>
    </location>
</feature>
<dbReference type="GO" id="GO:0006400">
    <property type="term" value="P:tRNA modification"/>
    <property type="evidence" value="ECO:0000318"/>
    <property type="project" value="GO_Central"/>
</dbReference>
<evidence type="ECO:0000256" key="2">
    <source>
        <dbReference type="ARBA" id="ARBA00004496"/>
    </source>
</evidence>
<accession>A0A7M7GQF4</accession>
<sequence>MASLLKQIVSGSESGCTVTIHDTVDHSGRYLLKCFLKEMAQRVDEIHLFAFDQAPDALLAGTDPETRRKVKGHDGWTDPQGWNQDRNVIPSNYNAVQLSSEKSLVEHVKDRKGSGSGQIAVVIDSLTPYILHRSAPFTCKSLHALTHLPETSEFQVTQVVSLIHSDVHDDSVLRAIGHLSSTVIHVSANMSLAPLDREPMGYCDIQHKRASGKVLQKREGYSVGENYQIITFLGLPSTNTTSEPEHQPDPTANLTFNLTLSESEKKARENVVLPFTKASNNSTTGSGQIFYEPDQADDYDDEDPDDDLDI</sequence>
<dbReference type="PANTHER" id="PTHR15641">
    <property type="entry name" value="ELONGATOR COMPLEX PROTEIN 5"/>
    <property type="match status" value="1"/>
</dbReference>
<dbReference type="GO" id="GO:0033588">
    <property type="term" value="C:elongator holoenzyme complex"/>
    <property type="evidence" value="ECO:0000318"/>
    <property type="project" value="GO_Central"/>
</dbReference>
<dbReference type="InterPro" id="IPR027417">
    <property type="entry name" value="P-loop_NTPase"/>
</dbReference>